<proteinExistence type="predicted"/>
<organism evidence="2 4">
    <name type="scientific">Pectobacterium carotovorum subsp. carotovorum</name>
    <name type="common">Erwinia carotovora subsp. carotovora</name>
    <dbReference type="NCBI Taxonomy" id="555"/>
    <lineage>
        <taxon>Bacteria</taxon>
        <taxon>Pseudomonadati</taxon>
        <taxon>Pseudomonadota</taxon>
        <taxon>Gammaproteobacteria</taxon>
        <taxon>Enterobacterales</taxon>
        <taxon>Pectobacteriaceae</taxon>
        <taxon>Pectobacterium</taxon>
    </lineage>
</organism>
<dbReference type="EMBL" id="BRLF01000002">
    <property type="protein sequence ID" value="GKX46611.1"/>
    <property type="molecule type" value="Genomic_DNA"/>
</dbReference>
<gene>
    <name evidence="2" type="ORF">Pcaca03_10610</name>
    <name evidence="1" type="ORF">SOASR016_13630</name>
</gene>
<name>A0AAI9KYT6_PECCC</name>
<dbReference type="AlphaFoldDB" id="A0AAI9KYT6"/>
<reference evidence="1" key="1">
    <citation type="submission" date="2022-06" db="EMBL/GenBank/DDBJ databases">
        <title>Draft genome sequences of Pectobacterium carotovorum subsp. carotovorum str. NBRC12380.</title>
        <authorList>
            <person name="Wakabayashi Y."/>
            <person name="Kojima K."/>
        </authorList>
    </citation>
    <scope>NUCLEOTIDE SEQUENCE</scope>
    <source>
        <strain evidence="1">NBRC 12380</strain>
    </source>
</reference>
<keyword evidence="3" id="KW-1185">Reference proteome</keyword>
<reference evidence="2" key="2">
    <citation type="submission" date="2023-02" db="EMBL/GenBank/DDBJ databases">
        <title>Pectobacterium carotovorum subsp. carotovorum NBRC 12380.</title>
        <authorList>
            <person name="Ichikawa N."/>
            <person name="Sato H."/>
            <person name="Tonouchi N."/>
        </authorList>
    </citation>
    <scope>NUCLEOTIDE SEQUENCE</scope>
    <source>
        <strain evidence="2">NBRC 12380</strain>
    </source>
</reference>
<dbReference type="Proteomes" id="UP001058167">
    <property type="component" value="Unassembled WGS sequence"/>
</dbReference>
<sequence>MIFTTMHDTKMALFMKNKVKKMTEKIANILANAKIPSSTTFIPYRYSDDDKTTLEIITDAEKTTVTSSQSIKLFQLISTIPNALHLDGYSNDAMLNETALLSISMSESSKIIEFISAEENSLTVKEISALKKIIDIAVQNQADYITAFIPLK</sequence>
<accession>A0AAI9KYT6</accession>
<comment type="caution">
    <text evidence="2">The sequence shown here is derived from an EMBL/GenBank/DDBJ whole genome shotgun (WGS) entry which is preliminary data.</text>
</comment>
<dbReference type="RefSeq" id="WP_103199251.1">
    <property type="nucleotide sequence ID" value="NZ_BRCO01000001.1"/>
</dbReference>
<dbReference type="Proteomes" id="UP001165145">
    <property type="component" value="Unassembled WGS sequence"/>
</dbReference>
<protein>
    <submittedName>
        <fullName evidence="2">Uncharacterized protein</fullName>
    </submittedName>
</protein>
<evidence type="ECO:0000313" key="4">
    <source>
        <dbReference type="Proteomes" id="UP001165145"/>
    </source>
</evidence>
<evidence type="ECO:0000313" key="2">
    <source>
        <dbReference type="EMBL" id="GLV68617.1"/>
    </source>
</evidence>
<evidence type="ECO:0000313" key="3">
    <source>
        <dbReference type="Proteomes" id="UP001058167"/>
    </source>
</evidence>
<evidence type="ECO:0000313" key="1">
    <source>
        <dbReference type="EMBL" id="GKX46611.1"/>
    </source>
</evidence>
<dbReference type="EMBL" id="BSRL01000002">
    <property type="protein sequence ID" value="GLV68617.1"/>
    <property type="molecule type" value="Genomic_DNA"/>
</dbReference>